<keyword evidence="4 5" id="KW-0472">Membrane</keyword>
<evidence type="ECO:0000256" key="4">
    <source>
        <dbReference type="ARBA" id="ARBA00023136"/>
    </source>
</evidence>
<proteinExistence type="predicted"/>
<dbReference type="GO" id="GO:0016020">
    <property type="term" value="C:membrane"/>
    <property type="evidence" value="ECO:0007669"/>
    <property type="project" value="UniProtKB-SubCell"/>
</dbReference>
<evidence type="ECO:0000256" key="3">
    <source>
        <dbReference type="ARBA" id="ARBA00022989"/>
    </source>
</evidence>
<feature type="transmembrane region" description="Helical" evidence="5">
    <location>
        <begin position="116"/>
        <end position="134"/>
    </location>
</feature>
<keyword evidence="3 5" id="KW-1133">Transmembrane helix</keyword>
<dbReference type="InterPro" id="IPR049453">
    <property type="entry name" value="Memb_transporter_dom"/>
</dbReference>
<feature type="transmembrane region" description="Helical" evidence="5">
    <location>
        <begin position="40"/>
        <end position="59"/>
    </location>
</feature>
<evidence type="ECO:0000259" key="6">
    <source>
        <dbReference type="Pfam" id="PF13515"/>
    </source>
</evidence>
<organism evidence="7">
    <name type="scientific">Gordonia sp. MP11Mi</name>
    <dbReference type="NCBI Taxonomy" id="3022769"/>
    <lineage>
        <taxon>Bacteria</taxon>
        <taxon>Bacillati</taxon>
        <taxon>Actinomycetota</taxon>
        <taxon>Actinomycetes</taxon>
        <taxon>Mycobacteriales</taxon>
        <taxon>Gordoniaceae</taxon>
        <taxon>Gordonia</taxon>
    </lineage>
</organism>
<evidence type="ECO:0000313" key="7">
    <source>
        <dbReference type="EMBL" id="WOC11866.1"/>
    </source>
</evidence>
<dbReference type="EMBL" id="CP128986">
    <property type="protein sequence ID" value="WOC11866.1"/>
    <property type="molecule type" value="Genomic_DNA"/>
</dbReference>
<feature type="transmembrane region" description="Helical" evidence="5">
    <location>
        <begin position="165"/>
        <end position="184"/>
    </location>
</feature>
<protein>
    <recommendedName>
        <fullName evidence="6">Integral membrane bound transporter domain-containing protein</fullName>
    </recommendedName>
</protein>
<evidence type="ECO:0000256" key="5">
    <source>
        <dbReference type="SAM" id="Phobius"/>
    </source>
</evidence>
<gene>
    <name evidence="7" type="ORF">MP11Mi_09460</name>
</gene>
<feature type="domain" description="Integral membrane bound transporter" evidence="6">
    <location>
        <begin position="58"/>
        <end position="178"/>
    </location>
</feature>
<dbReference type="Pfam" id="PF13515">
    <property type="entry name" value="FUSC_2"/>
    <property type="match status" value="1"/>
</dbReference>
<accession>A0AA97CVK6</accession>
<evidence type="ECO:0000256" key="2">
    <source>
        <dbReference type="ARBA" id="ARBA00022692"/>
    </source>
</evidence>
<keyword evidence="2 5" id="KW-0812">Transmembrane</keyword>
<dbReference type="AlphaFoldDB" id="A0AA97CVK6"/>
<sequence>MHSVRTIRDAGYAGDQALRTMRSRLAARIPAFLLTRLRRLWLSFVPIIQCAIAAGIAWWVAADVLHHERPFFAPIAAVISLGISLAKRWRRSVELIGGVIIGILVGDVGISILGNGAWQISVVVAVAMSIAVFLDKGVMIPLQASSSAVLIATLIPPGTGSFGRAIDALIGGVVGLIVVALVPVNPARRARRDAAAILMTLRDLSGDLADALRRQDEDGIYRALAAARSTQGSIDSLRADVAAGREVSRLSPVHWSSRKRIQRIGATADPIDNAVRNFRVICRRALGVTQRGIAVEPEIVDVVADLRLGFETLREMMMAEPGASPDQADASRVLRSIVRKARTSLADSVEDLSEAAMLAELRSLLVDMLMIAGLKRSSAVAQLHRNR</sequence>
<feature type="transmembrane region" description="Helical" evidence="5">
    <location>
        <begin position="93"/>
        <end position="110"/>
    </location>
</feature>
<comment type="subcellular location">
    <subcellularLocation>
        <location evidence="1">Membrane</location>
        <topology evidence="1">Multi-pass membrane protein</topology>
    </subcellularLocation>
</comment>
<name>A0AA97CVK6_9ACTN</name>
<reference evidence="7" key="1">
    <citation type="submission" date="2023-06" db="EMBL/GenBank/DDBJ databases">
        <title>Gordonia sp. nov. and Pseudochrobactrum sp. nov., two species isolated from the burying beetle Nicrophorus vespilloides.</title>
        <authorList>
            <person name="Poehlein A."/>
            <person name="Guzman J."/>
            <person name="Daniel R."/>
            <person name="Vilcinskas A."/>
        </authorList>
    </citation>
    <scope>NUCLEOTIDE SEQUENCE</scope>
    <source>
        <strain evidence="7">MP11Mi</strain>
    </source>
</reference>
<evidence type="ECO:0000256" key="1">
    <source>
        <dbReference type="ARBA" id="ARBA00004141"/>
    </source>
</evidence>